<keyword evidence="4 7" id="KW-0812">Transmembrane</keyword>
<evidence type="ECO:0000256" key="2">
    <source>
        <dbReference type="ARBA" id="ARBA00006464"/>
    </source>
</evidence>
<keyword evidence="6 7" id="KW-0472">Membrane</keyword>
<feature type="transmembrane region" description="Helical" evidence="7">
    <location>
        <begin position="262"/>
        <end position="284"/>
    </location>
</feature>
<dbReference type="Gene3D" id="3.40.50.720">
    <property type="entry name" value="NAD(P)-binding Rossmann-like Domain"/>
    <property type="match status" value="1"/>
</dbReference>
<evidence type="ECO:0000259" key="8">
    <source>
        <dbReference type="Pfam" id="PF02397"/>
    </source>
</evidence>
<evidence type="ECO:0000256" key="1">
    <source>
        <dbReference type="ARBA" id="ARBA00004141"/>
    </source>
</evidence>
<dbReference type="EMBL" id="JAPCIO010000001">
    <property type="protein sequence ID" value="MCW1146893.1"/>
    <property type="molecule type" value="Genomic_DNA"/>
</dbReference>
<organism evidence="9 10">
    <name type="scientific">Flavobacterium lacisediminis</name>
    <dbReference type="NCBI Taxonomy" id="2989705"/>
    <lineage>
        <taxon>Bacteria</taxon>
        <taxon>Pseudomonadati</taxon>
        <taxon>Bacteroidota</taxon>
        <taxon>Flavobacteriia</taxon>
        <taxon>Flavobacteriales</taxon>
        <taxon>Flavobacteriaceae</taxon>
        <taxon>Flavobacterium</taxon>
    </lineage>
</organism>
<evidence type="ECO:0000256" key="5">
    <source>
        <dbReference type="ARBA" id="ARBA00022989"/>
    </source>
</evidence>
<name>A0ABT3EE96_9FLAO</name>
<gene>
    <name evidence="9" type="ORF">OJ995_01490</name>
</gene>
<comment type="subcellular location">
    <subcellularLocation>
        <location evidence="1">Membrane</location>
        <topology evidence="1">Multi-pass membrane protein</topology>
    </subcellularLocation>
</comment>
<evidence type="ECO:0000256" key="6">
    <source>
        <dbReference type="ARBA" id="ARBA00023136"/>
    </source>
</evidence>
<dbReference type="InterPro" id="IPR017473">
    <property type="entry name" value="Undecaprenyl-P_gluc_Ptfrase"/>
</dbReference>
<comment type="similarity">
    <text evidence="2">Belongs to the bacterial sugar transferase family.</text>
</comment>
<feature type="transmembrane region" description="Helical" evidence="7">
    <location>
        <begin position="99"/>
        <end position="121"/>
    </location>
</feature>
<dbReference type="NCBIfam" id="TIGR03025">
    <property type="entry name" value="EPS_sugtrans"/>
    <property type="match status" value="1"/>
</dbReference>
<dbReference type="NCBIfam" id="TIGR03023">
    <property type="entry name" value="WcaJ_sugtrans"/>
    <property type="match status" value="1"/>
</dbReference>
<dbReference type="EC" id="2.7.8.31" evidence="9"/>
<dbReference type="RefSeq" id="WP_264367816.1">
    <property type="nucleotide sequence ID" value="NZ_JAPCIO010000001.1"/>
</dbReference>
<protein>
    <submittedName>
        <fullName evidence="9">Undecaprenyl-phosphate glucose phosphotransferase</fullName>
        <ecNumber evidence="9">2.7.8.31</ecNumber>
    </submittedName>
</protein>
<sequence length="447" mass="52851">MQKGRYSKYIRPIVIFVDLLVINLLVLVCLRSAMSNFGYHLILSTFWLIIAYYIGFYEVYRTTKEITIFSKLLKQFLFIWLITFAYIGFKYKFVTTNEIFTYILVSFIVVSFFKYLVFYLLKKYRVHYKGNIRSVIIIGSKQNTLELSNYFTKNPYLGYVIVKHFDVRNDKNISISNIFEYISDNRIEEVYAALDDLSKNETEKLIEFTDNSIITLRLIPDNKSKLYRNLAVEYYGIIPIIVLRKIPLEIDINNRIKRTFDIIFSLLVIIFILSWLTLILGLLIKIESRGPIFFKQNRPGFKEQDFLCYKFRSMMINKTTEKEATRNDPRVTKIGKFIRKTSIDELPQFFNVLLGDMSVVGPRPHLWAQNKAYGTKVKKYMIRHHVSPGVTGLAQVRGFRGEIETDEDMVNRIKYDVFYIENWSIWMDIKIIIQTVVNIFKGEEKAY</sequence>
<evidence type="ECO:0000256" key="3">
    <source>
        <dbReference type="ARBA" id="ARBA00022679"/>
    </source>
</evidence>
<keyword evidence="5 7" id="KW-1133">Transmembrane helix</keyword>
<evidence type="ECO:0000313" key="10">
    <source>
        <dbReference type="Proteomes" id="UP001165677"/>
    </source>
</evidence>
<feature type="transmembrane region" description="Helical" evidence="7">
    <location>
        <begin position="72"/>
        <end position="93"/>
    </location>
</feature>
<dbReference type="Pfam" id="PF13727">
    <property type="entry name" value="CoA_binding_3"/>
    <property type="match status" value="1"/>
</dbReference>
<evidence type="ECO:0000256" key="4">
    <source>
        <dbReference type="ARBA" id="ARBA00022692"/>
    </source>
</evidence>
<proteinExistence type="inferred from homology"/>
<dbReference type="InterPro" id="IPR017475">
    <property type="entry name" value="EPS_sugar_tfrase"/>
</dbReference>
<dbReference type="GO" id="GO:0089702">
    <property type="term" value="F:undecaprenyl-phosphate glucose phosphotransferase activity"/>
    <property type="evidence" value="ECO:0007669"/>
    <property type="project" value="UniProtKB-EC"/>
</dbReference>
<comment type="caution">
    <text evidence="9">The sequence shown here is derived from an EMBL/GenBank/DDBJ whole genome shotgun (WGS) entry which is preliminary data.</text>
</comment>
<keyword evidence="10" id="KW-1185">Reference proteome</keyword>
<dbReference type="PANTHER" id="PTHR30576:SF0">
    <property type="entry name" value="UNDECAPRENYL-PHOSPHATE N-ACETYLGALACTOSAMINYL 1-PHOSPHATE TRANSFERASE-RELATED"/>
    <property type="match status" value="1"/>
</dbReference>
<accession>A0ABT3EE96</accession>
<evidence type="ECO:0000313" key="9">
    <source>
        <dbReference type="EMBL" id="MCW1146893.1"/>
    </source>
</evidence>
<dbReference type="InterPro" id="IPR003362">
    <property type="entry name" value="Bact_transf"/>
</dbReference>
<reference evidence="9" key="1">
    <citation type="submission" date="2022-10" db="EMBL/GenBank/DDBJ databases">
        <title>Flavobacterium sp. nov., a bacterium isolated from lake sediment.</title>
        <authorList>
            <person name="Qu J.-H."/>
        </authorList>
    </citation>
    <scope>NUCLEOTIDE SEQUENCE</scope>
    <source>
        <strain evidence="9">TH16-21</strain>
    </source>
</reference>
<dbReference type="Pfam" id="PF02397">
    <property type="entry name" value="Bac_transf"/>
    <property type="match status" value="1"/>
</dbReference>
<feature type="domain" description="Bacterial sugar transferase" evidence="8">
    <location>
        <begin position="257"/>
        <end position="441"/>
    </location>
</feature>
<dbReference type="PANTHER" id="PTHR30576">
    <property type="entry name" value="COLANIC BIOSYNTHESIS UDP-GLUCOSE LIPID CARRIER TRANSFERASE"/>
    <property type="match status" value="1"/>
</dbReference>
<feature type="transmembrane region" description="Helical" evidence="7">
    <location>
        <begin position="12"/>
        <end position="33"/>
    </location>
</feature>
<evidence type="ECO:0000256" key="7">
    <source>
        <dbReference type="SAM" id="Phobius"/>
    </source>
</evidence>
<keyword evidence="3 9" id="KW-0808">Transferase</keyword>
<feature type="transmembrane region" description="Helical" evidence="7">
    <location>
        <begin position="39"/>
        <end position="60"/>
    </location>
</feature>
<dbReference type="Proteomes" id="UP001165677">
    <property type="component" value="Unassembled WGS sequence"/>
</dbReference>